<evidence type="ECO:0000256" key="2">
    <source>
        <dbReference type="ARBA" id="ARBA00010869"/>
    </source>
</evidence>
<dbReference type="HOGENOM" id="CLU_021152_4_1_1"/>
<protein>
    <recommendedName>
        <fullName evidence="5">L-serine deaminase</fullName>
    </recommendedName>
    <alternativeName>
        <fullName evidence="6">L-threonine dehydratase</fullName>
    </alternativeName>
</protein>
<dbReference type="STRING" id="6412.T1FMN2"/>
<dbReference type="OrthoDB" id="4418812at2759"/>
<dbReference type="PANTHER" id="PTHR48078">
    <property type="entry name" value="THREONINE DEHYDRATASE, MITOCHONDRIAL-RELATED"/>
    <property type="match status" value="1"/>
</dbReference>
<evidence type="ECO:0000256" key="5">
    <source>
        <dbReference type="ARBA" id="ARBA00041766"/>
    </source>
</evidence>
<evidence type="ECO:0000313" key="9">
    <source>
        <dbReference type="EMBL" id="ESO09945.1"/>
    </source>
</evidence>
<feature type="compositionally biased region" description="Acidic residues" evidence="7">
    <location>
        <begin position="34"/>
        <end position="46"/>
    </location>
</feature>
<keyword evidence="11" id="KW-1185">Reference proteome</keyword>
<feature type="region of interest" description="Disordered" evidence="7">
    <location>
        <begin position="1"/>
        <end position="55"/>
    </location>
</feature>
<dbReference type="Pfam" id="PF00291">
    <property type="entry name" value="PALP"/>
    <property type="match status" value="1"/>
</dbReference>
<keyword evidence="3" id="KW-0663">Pyridoxal phosphate</keyword>
<dbReference type="CTD" id="20210081"/>
<dbReference type="PANTHER" id="PTHR48078:SF19">
    <property type="entry name" value="ACT DOMAIN-CONTAINING PROTEIN"/>
    <property type="match status" value="1"/>
</dbReference>
<dbReference type="EnsemblMetazoa" id="HelroT185307">
    <property type="protein sequence ID" value="HelroP185307"/>
    <property type="gene ID" value="HelroG185307"/>
</dbReference>
<accession>T1FMN2</accession>
<reference evidence="10" key="3">
    <citation type="submission" date="2015-06" db="UniProtKB">
        <authorList>
            <consortium name="EnsemblMetazoa"/>
        </authorList>
    </citation>
    <scope>IDENTIFICATION</scope>
</reference>
<reference evidence="11" key="1">
    <citation type="submission" date="2012-12" db="EMBL/GenBank/DDBJ databases">
        <authorList>
            <person name="Hellsten U."/>
            <person name="Grimwood J."/>
            <person name="Chapman J.A."/>
            <person name="Shapiro H."/>
            <person name="Aerts A."/>
            <person name="Otillar R.P."/>
            <person name="Terry A.Y."/>
            <person name="Boore J.L."/>
            <person name="Simakov O."/>
            <person name="Marletaz F."/>
            <person name="Cho S.-J."/>
            <person name="Edsinger-Gonzales E."/>
            <person name="Havlak P."/>
            <person name="Kuo D.-H."/>
            <person name="Larsson T."/>
            <person name="Lv J."/>
            <person name="Arendt D."/>
            <person name="Savage R."/>
            <person name="Osoegawa K."/>
            <person name="de Jong P."/>
            <person name="Lindberg D.R."/>
            <person name="Seaver E.C."/>
            <person name="Weisblat D.A."/>
            <person name="Putnam N.H."/>
            <person name="Grigoriev I.V."/>
            <person name="Rokhsar D.S."/>
        </authorList>
    </citation>
    <scope>NUCLEOTIDE SEQUENCE</scope>
</reference>
<dbReference type="InParanoid" id="T1FMN2"/>
<feature type="domain" description="Tryptophan synthase beta chain-like PALP" evidence="8">
    <location>
        <begin position="72"/>
        <end position="360"/>
    </location>
</feature>
<evidence type="ECO:0000256" key="1">
    <source>
        <dbReference type="ARBA" id="ARBA00001933"/>
    </source>
</evidence>
<dbReference type="GeneID" id="20210081"/>
<comment type="similarity">
    <text evidence="2">Belongs to the serine/threonine dehydratase family.</text>
</comment>
<proteinExistence type="inferred from homology"/>
<dbReference type="FunFam" id="3.40.50.1100:FF:000007">
    <property type="entry name" value="L-threonine dehydratase catabolic TdcB"/>
    <property type="match status" value="1"/>
</dbReference>
<dbReference type="InterPro" id="IPR001926">
    <property type="entry name" value="TrpB-like_PALP"/>
</dbReference>
<evidence type="ECO:0000256" key="6">
    <source>
        <dbReference type="ARBA" id="ARBA00042605"/>
    </source>
</evidence>
<evidence type="ECO:0000256" key="4">
    <source>
        <dbReference type="ARBA" id="ARBA00023239"/>
    </source>
</evidence>
<evidence type="ECO:0000313" key="11">
    <source>
        <dbReference type="Proteomes" id="UP000015101"/>
    </source>
</evidence>
<reference evidence="9 11" key="2">
    <citation type="journal article" date="2013" name="Nature">
        <title>Insights into bilaterian evolution from three spiralian genomes.</title>
        <authorList>
            <person name="Simakov O."/>
            <person name="Marletaz F."/>
            <person name="Cho S.J."/>
            <person name="Edsinger-Gonzales E."/>
            <person name="Havlak P."/>
            <person name="Hellsten U."/>
            <person name="Kuo D.H."/>
            <person name="Larsson T."/>
            <person name="Lv J."/>
            <person name="Arendt D."/>
            <person name="Savage R."/>
            <person name="Osoegawa K."/>
            <person name="de Jong P."/>
            <person name="Grimwood J."/>
            <person name="Chapman J.A."/>
            <person name="Shapiro H."/>
            <person name="Aerts A."/>
            <person name="Otillar R.P."/>
            <person name="Terry A.Y."/>
            <person name="Boore J.L."/>
            <person name="Grigoriev I.V."/>
            <person name="Lindberg D.R."/>
            <person name="Seaver E.C."/>
            <person name="Weisblat D.A."/>
            <person name="Putnam N.H."/>
            <person name="Rokhsar D.S."/>
        </authorList>
    </citation>
    <scope>NUCLEOTIDE SEQUENCE</scope>
</reference>
<dbReference type="EMBL" id="KB095905">
    <property type="protein sequence ID" value="ESO09945.1"/>
    <property type="molecule type" value="Genomic_DNA"/>
</dbReference>
<dbReference type="InterPro" id="IPR036052">
    <property type="entry name" value="TrpB-like_PALP_sf"/>
</dbReference>
<dbReference type="Proteomes" id="UP000015101">
    <property type="component" value="Unassembled WGS sequence"/>
</dbReference>
<dbReference type="CDD" id="cd04886">
    <property type="entry name" value="ACT_ThrD-II-like"/>
    <property type="match status" value="1"/>
</dbReference>
<dbReference type="GO" id="GO:0006565">
    <property type="term" value="P:L-serine catabolic process"/>
    <property type="evidence" value="ECO:0000318"/>
    <property type="project" value="GO_Central"/>
</dbReference>
<dbReference type="SUPFAM" id="SSF53686">
    <property type="entry name" value="Tryptophan synthase beta subunit-like PLP-dependent enzymes"/>
    <property type="match status" value="1"/>
</dbReference>
<comment type="cofactor">
    <cofactor evidence="1">
        <name>pyridoxal 5'-phosphate</name>
        <dbReference type="ChEBI" id="CHEBI:597326"/>
    </cofactor>
</comment>
<dbReference type="KEGG" id="hro:HELRODRAFT_185307"/>
<dbReference type="FunCoup" id="T1FMN2">
    <property type="interactions" value="215"/>
</dbReference>
<keyword evidence="4" id="KW-0456">Lyase</keyword>
<evidence type="ECO:0000256" key="3">
    <source>
        <dbReference type="ARBA" id="ARBA00022898"/>
    </source>
</evidence>
<evidence type="ECO:0000259" key="8">
    <source>
        <dbReference type="Pfam" id="PF00291"/>
    </source>
</evidence>
<dbReference type="CDD" id="cd01562">
    <property type="entry name" value="Thr-dehyd"/>
    <property type="match status" value="1"/>
</dbReference>
<dbReference type="Gene3D" id="3.40.50.1100">
    <property type="match status" value="2"/>
</dbReference>
<sequence length="465" mass="50803">MMDVTNDESHEENVQTAQSIDTVLEDLANHVQQTDDEDEEYDEDDLKDPSCDPDRPIKVQFQEISAAAFKIKNGIERTPCDRSRLSEQLGMELYLKKDFMQYTGSFKERGARYALMCLTPEQQKLGVITASAGNHALGLAYHGSKLNIPVIVVMPKTAPLMKQELCKQLGANVVVHGQDFGESKNYAIYISKKHGLMYINGYDHPNIIAGQGTMGIEIVEQVPDVDAVVVPVGGGGLIAGVALAVKSLKPSVKIFGVESERSPGMSVALKAGHPTYTKVLPTLADGLSIPVVGVNAFETLKPLIDRMLVIQEEFIALSILRLVEMEKCVVEGAGATGLAGILSDSMPELKGKKVVCVVCGGNIDTTVLGRVLERGLATDGRLCRFVVTVSDRPGGIAQLTRLISSIGVSLKDIFHERAWLKSDIYSVNVKCIVETRNQEHCIELEQLLRQNYDYVNFGNSHSVFL</sequence>
<dbReference type="eggNOG" id="KOG1250">
    <property type="taxonomic scope" value="Eukaryota"/>
</dbReference>
<organism evidence="10 11">
    <name type="scientific">Helobdella robusta</name>
    <name type="common">Californian leech</name>
    <dbReference type="NCBI Taxonomy" id="6412"/>
    <lineage>
        <taxon>Eukaryota</taxon>
        <taxon>Metazoa</taxon>
        <taxon>Spiralia</taxon>
        <taxon>Lophotrochozoa</taxon>
        <taxon>Annelida</taxon>
        <taxon>Clitellata</taxon>
        <taxon>Hirudinea</taxon>
        <taxon>Rhynchobdellida</taxon>
        <taxon>Glossiphoniidae</taxon>
        <taxon>Helobdella</taxon>
    </lineage>
</organism>
<name>T1FMN2_HELRO</name>
<dbReference type="AlphaFoldDB" id="T1FMN2"/>
<dbReference type="GO" id="GO:0003941">
    <property type="term" value="F:L-serine ammonia-lyase activity"/>
    <property type="evidence" value="ECO:0000318"/>
    <property type="project" value="GO_Central"/>
</dbReference>
<gene>
    <name evidence="10" type="primary">20210081</name>
    <name evidence="9" type="ORF">HELRODRAFT_185307</name>
</gene>
<dbReference type="RefSeq" id="XP_009011759.1">
    <property type="nucleotide sequence ID" value="XM_009013511.1"/>
</dbReference>
<evidence type="ECO:0000256" key="7">
    <source>
        <dbReference type="SAM" id="MobiDB-lite"/>
    </source>
</evidence>
<dbReference type="InterPro" id="IPR044561">
    <property type="entry name" value="ACT_ThrD-II-like"/>
</dbReference>
<dbReference type="EMBL" id="AMQM01002844">
    <property type="status" value="NOT_ANNOTATED_CDS"/>
    <property type="molecule type" value="Genomic_DNA"/>
</dbReference>
<dbReference type="OMA" id="QTQHLGQ"/>
<dbReference type="InterPro" id="IPR050147">
    <property type="entry name" value="Ser/Thr_Dehydratase"/>
</dbReference>
<evidence type="ECO:0000313" key="10">
    <source>
        <dbReference type="EnsemblMetazoa" id="HelroP185307"/>
    </source>
</evidence>